<keyword evidence="4 7" id="KW-0472">Membrane</keyword>
<dbReference type="OrthoDB" id="9814591at2"/>
<accession>A0A250L2E8</accession>
<proteinExistence type="inferred from homology"/>
<evidence type="ECO:0000313" key="9">
    <source>
        <dbReference type="Proteomes" id="UP000266313"/>
    </source>
</evidence>
<comment type="subcellular location">
    <subcellularLocation>
        <location evidence="7">Cell inner membrane</location>
        <topology evidence="7">Single-pass membrane protein</topology>
    </subcellularLocation>
</comment>
<dbReference type="GO" id="GO:0009252">
    <property type="term" value="P:peptidoglycan biosynthetic process"/>
    <property type="evidence" value="ECO:0007669"/>
    <property type="project" value="UniProtKB-UniRule"/>
</dbReference>
<dbReference type="AlphaFoldDB" id="A0A250L2E8"/>
<dbReference type="Pfam" id="PF02618">
    <property type="entry name" value="YceG"/>
    <property type="match status" value="1"/>
</dbReference>
<organism evidence="8 9">
    <name type="scientific">Methylocaldum marinum</name>
    <dbReference type="NCBI Taxonomy" id="1432792"/>
    <lineage>
        <taxon>Bacteria</taxon>
        <taxon>Pseudomonadati</taxon>
        <taxon>Pseudomonadota</taxon>
        <taxon>Gammaproteobacteria</taxon>
        <taxon>Methylococcales</taxon>
        <taxon>Methylococcaceae</taxon>
        <taxon>Methylocaldum</taxon>
    </lineage>
</organism>
<name>A0A250L2E8_9GAMM</name>
<comment type="catalytic activity">
    <reaction evidence="7">
        <text>a peptidoglycan chain = a peptidoglycan chain with N-acetyl-1,6-anhydromuramyl-[peptide] at the reducing end + a peptidoglycan chain with N-acetylglucosamine at the non-reducing end.</text>
        <dbReference type="EC" id="4.2.2.29"/>
    </reaction>
</comment>
<keyword evidence="6 7" id="KW-0961">Cell wall biogenesis/degradation</keyword>
<protein>
    <recommendedName>
        <fullName evidence="7">Endolytic murein transglycosylase</fullName>
        <ecNumber evidence="7">4.2.2.29</ecNumber>
    </recommendedName>
    <alternativeName>
        <fullName evidence="7">Peptidoglycan lytic transglycosylase</fullName>
    </alternativeName>
    <alternativeName>
        <fullName evidence="7">Peptidoglycan polymerization terminase</fullName>
    </alternativeName>
</protein>
<dbReference type="NCBIfam" id="TIGR00247">
    <property type="entry name" value="endolytic transglycosylase MltG"/>
    <property type="match status" value="1"/>
</dbReference>
<dbReference type="RefSeq" id="WP_119631787.1">
    <property type="nucleotide sequence ID" value="NZ_AP017928.1"/>
</dbReference>
<evidence type="ECO:0000256" key="3">
    <source>
        <dbReference type="ARBA" id="ARBA00022989"/>
    </source>
</evidence>
<dbReference type="EC" id="4.2.2.29" evidence="7"/>
<evidence type="ECO:0000256" key="5">
    <source>
        <dbReference type="ARBA" id="ARBA00023239"/>
    </source>
</evidence>
<evidence type="ECO:0000256" key="4">
    <source>
        <dbReference type="ARBA" id="ARBA00023136"/>
    </source>
</evidence>
<dbReference type="KEGG" id="mmai:sS8_4725"/>
<keyword evidence="2 7" id="KW-0812">Transmembrane</keyword>
<gene>
    <name evidence="7" type="primary">mltG</name>
    <name evidence="8" type="ORF">sS8_4725</name>
</gene>
<feature type="site" description="Important for catalytic activity" evidence="7">
    <location>
        <position position="227"/>
    </location>
</feature>
<keyword evidence="7" id="KW-0997">Cell inner membrane</keyword>
<dbReference type="GO" id="GO:0005886">
    <property type="term" value="C:plasma membrane"/>
    <property type="evidence" value="ECO:0007669"/>
    <property type="project" value="UniProtKB-SubCell"/>
</dbReference>
<dbReference type="Proteomes" id="UP000266313">
    <property type="component" value="Chromosome"/>
</dbReference>
<evidence type="ECO:0000256" key="2">
    <source>
        <dbReference type="ARBA" id="ARBA00022692"/>
    </source>
</evidence>
<dbReference type="GO" id="GO:0071555">
    <property type="term" value="P:cell wall organization"/>
    <property type="evidence" value="ECO:0007669"/>
    <property type="project" value="UniProtKB-KW"/>
</dbReference>
<keyword evidence="3 7" id="KW-1133">Transmembrane helix</keyword>
<dbReference type="PANTHER" id="PTHR30518">
    <property type="entry name" value="ENDOLYTIC MUREIN TRANSGLYCOSYLASE"/>
    <property type="match status" value="1"/>
</dbReference>
<dbReference type="InterPro" id="IPR003770">
    <property type="entry name" value="MLTG-like"/>
</dbReference>
<reference evidence="8 9" key="1">
    <citation type="submission" date="2016-12" db="EMBL/GenBank/DDBJ databases">
        <title>Genome sequencing of Methylocaldum marinum.</title>
        <authorList>
            <person name="Takeuchi M."/>
            <person name="Kamagata Y."/>
            <person name="Hiraoka S."/>
            <person name="Oshima K."/>
            <person name="Hattori M."/>
            <person name="Iwasaki W."/>
        </authorList>
    </citation>
    <scope>NUCLEOTIDE SEQUENCE [LARGE SCALE GENOMIC DNA]</scope>
    <source>
        <strain evidence="8 9">S8</strain>
    </source>
</reference>
<evidence type="ECO:0000256" key="1">
    <source>
        <dbReference type="ARBA" id="ARBA00022475"/>
    </source>
</evidence>
<dbReference type="GO" id="GO:0008932">
    <property type="term" value="F:lytic endotransglycosylase activity"/>
    <property type="evidence" value="ECO:0007669"/>
    <property type="project" value="UniProtKB-UniRule"/>
</dbReference>
<evidence type="ECO:0000256" key="7">
    <source>
        <dbReference type="HAMAP-Rule" id="MF_02065"/>
    </source>
</evidence>
<dbReference type="HAMAP" id="MF_02065">
    <property type="entry name" value="MltG"/>
    <property type="match status" value="1"/>
</dbReference>
<dbReference type="CDD" id="cd08010">
    <property type="entry name" value="MltG_like"/>
    <property type="match status" value="1"/>
</dbReference>
<dbReference type="Gene3D" id="3.30.160.60">
    <property type="entry name" value="Classic Zinc Finger"/>
    <property type="match status" value="1"/>
</dbReference>
<dbReference type="Gene3D" id="3.30.1490.480">
    <property type="entry name" value="Endolytic murein transglycosylase"/>
    <property type="match status" value="1"/>
</dbReference>
<dbReference type="PANTHER" id="PTHR30518:SF2">
    <property type="entry name" value="ENDOLYTIC MUREIN TRANSGLYCOSYLASE"/>
    <property type="match status" value="1"/>
</dbReference>
<keyword evidence="1 7" id="KW-1003">Cell membrane</keyword>
<evidence type="ECO:0000256" key="6">
    <source>
        <dbReference type="ARBA" id="ARBA00023316"/>
    </source>
</evidence>
<comment type="function">
    <text evidence="7">Functions as a peptidoglycan terminase that cleaves nascent peptidoglycan strands endolytically to terminate their elongation.</text>
</comment>
<evidence type="ECO:0000313" key="8">
    <source>
        <dbReference type="EMBL" id="BBA36649.1"/>
    </source>
</evidence>
<feature type="transmembrane region" description="Helical" evidence="7">
    <location>
        <begin position="17"/>
        <end position="34"/>
    </location>
</feature>
<sequence>MAKDEGGKRVGRGAQRLIGTVVIAASFLIGWLWMDYRRALDSPLGLKSPAVFEIAKGESLARITARLSQQRIVSNPIWFRVRAYLDGSARRLKYGEYEIPPGMTLREVLTLFVAGKVRQYPVTLVEGWTFRQVLNALGQTPPLRRLATGKPHREIMQMIGAPDEQPEGRFYPDTYYVTKGTTDIDVLKRAHRKMQAVLDQEWANRAEGLSYATPYESLILASIIEKETARADERPHIAGVLIRRLAKGMLLQTDPTIIYGLGNNFSGNIRKEDLRKDTPYNTYVHSGLPPTPIAMPGLDSIRAALHPATGDSLYFVARGDGTHIFSNNLEDHRHAVEQFQMHRHD</sequence>
<comment type="similarity">
    <text evidence="7">Belongs to the transglycosylase MltG family.</text>
</comment>
<dbReference type="EMBL" id="AP017928">
    <property type="protein sequence ID" value="BBA36649.1"/>
    <property type="molecule type" value="Genomic_DNA"/>
</dbReference>
<keyword evidence="9" id="KW-1185">Reference proteome</keyword>
<keyword evidence="5 7" id="KW-0456">Lyase</keyword>